<name>A0A5N4AXX1_PHOPY</name>
<dbReference type="PROSITE" id="PS51257">
    <property type="entry name" value="PROKAR_LIPOPROTEIN"/>
    <property type="match status" value="1"/>
</dbReference>
<evidence type="ECO:0000256" key="1">
    <source>
        <dbReference type="SAM" id="MobiDB-lite"/>
    </source>
</evidence>
<evidence type="ECO:0000256" key="2">
    <source>
        <dbReference type="SAM" id="Phobius"/>
    </source>
</evidence>
<reference evidence="3 4" key="1">
    <citation type="journal article" date="2018" name="Elife">
        <title>Firefly genomes illuminate parallel origins of bioluminescence in beetles.</title>
        <authorList>
            <person name="Fallon T.R."/>
            <person name="Lower S.E."/>
            <person name="Chang C.H."/>
            <person name="Bessho-Uehara M."/>
            <person name="Martin G.J."/>
            <person name="Bewick A.J."/>
            <person name="Behringer M."/>
            <person name="Debat H.J."/>
            <person name="Wong I."/>
            <person name="Day J.C."/>
            <person name="Suvorov A."/>
            <person name="Silva C.J."/>
            <person name="Stanger-Hall K.F."/>
            <person name="Hall D.W."/>
            <person name="Schmitz R.J."/>
            <person name="Nelson D.R."/>
            <person name="Lewis S.M."/>
            <person name="Shigenobu S."/>
            <person name="Bybee S.M."/>
            <person name="Larracuente A.M."/>
            <person name="Oba Y."/>
            <person name="Weng J.K."/>
        </authorList>
    </citation>
    <scope>NUCLEOTIDE SEQUENCE [LARGE SCALE GENOMIC DNA]</scope>
    <source>
        <strain evidence="3">1611_PpyrPB1</strain>
        <tissue evidence="3">Whole body</tissue>
    </source>
</reference>
<keyword evidence="2" id="KW-1133">Transmembrane helix</keyword>
<feature type="compositionally biased region" description="Low complexity" evidence="1">
    <location>
        <begin position="151"/>
        <end position="168"/>
    </location>
</feature>
<organism evidence="3 4">
    <name type="scientific">Photinus pyralis</name>
    <name type="common">Common eastern firefly</name>
    <name type="synonym">Lampyris pyralis</name>
    <dbReference type="NCBI Taxonomy" id="7054"/>
    <lineage>
        <taxon>Eukaryota</taxon>
        <taxon>Metazoa</taxon>
        <taxon>Ecdysozoa</taxon>
        <taxon>Arthropoda</taxon>
        <taxon>Hexapoda</taxon>
        <taxon>Insecta</taxon>
        <taxon>Pterygota</taxon>
        <taxon>Neoptera</taxon>
        <taxon>Endopterygota</taxon>
        <taxon>Coleoptera</taxon>
        <taxon>Polyphaga</taxon>
        <taxon>Elateriformia</taxon>
        <taxon>Elateroidea</taxon>
        <taxon>Lampyridae</taxon>
        <taxon>Lampyrinae</taxon>
        <taxon>Photinus</taxon>
    </lineage>
</organism>
<gene>
    <name evidence="3" type="ORF">PPYR_04387</name>
</gene>
<keyword evidence="2" id="KW-0472">Membrane</keyword>
<accession>A0A5N4AXX1</accession>
<dbReference type="Proteomes" id="UP000327044">
    <property type="component" value="Unassembled WGS sequence"/>
</dbReference>
<keyword evidence="2" id="KW-0812">Transmembrane</keyword>
<feature type="region of interest" description="Disordered" evidence="1">
    <location>
        <begin position="137"/>
        <end position="182"/>
    </location>
</feature>
<feature type="transmembrane region" description="Helical" evidence="2">
    <location>
        <begin position="12"/>
        <end position="32"/>
    </location>
</feature>
<sequence length="216" mass="24385">MDYEDKRQILPSINIFFFNFGMIGCLFPNATIRSSSEGVQRHDLPPSEMPWVIAREHMDTMIPSPPRFPEQVPLRLEPNRIAEAFAKSSRILDATKLIRKPPQIREPSPDNAPATPVRSQGVQSIASVSRILDSARSIPSHLRSPEPHLGTTPSTSSLMASSQSLLMKSARHTEPSRNIKSPIPRIIQAMTSKARRRYESLKLIERMDRISPKSWL</sequence>
<dbReference type="EMBL" id="VVIM01000002">
    <property type="protein sequence ID" value="KAB0802201.1"/>
    <property type="molecule type" value="Genomic_DNA"/>
</dbReference>
<proteinExistence type="predicted"/>
<comment type="caution">
    <text evidence="3">The sequence shown here is derived from an EMBL/GenBank/DDBJ whole genome shotgun (WGS) entry which is preliminary data.</text>
</comment>
<dbReference type="AlphaFoldDB" id="A0A5N4AXX1"/>
<dbReference type="InParanoid" id="A0A5N4AXX1"/>
<evidence type="ECO:0000313" key="4">
    <source>
        <dbReference type="Proteomes" id="UP000327044"/>
    </source>
</evidence>
<protein>
    <submittedName>
        <fullName evidence="3">Uncharacterized protein</fullName>
    </submittedName>
</protein>
<keyword evidence="4" id="KW-1185">Reference proteome</keyword>
<evidence type="ECO:0000313" key="3">
    <source>
        <dbReference type="EMBL" id="KAB0802201.1"/>
    </source>
</evidence>
<feature type="region of interest" description="Disordered" evidence="1">
    <location>
        <begin position="99"/>
        <end position="122"/>
    </location>
</feature>